<dbReference type="AlphaFoldDB" id="A0A8T2NZM1"/>
<keyword evidence="3" id="KW-1185">Reference proteome</keyword>
<name>A0A8T2NZM1_9TELE</name>
<feature type="non-terminal residue" evidence="2">
    <location>
        <position position="156"/>
    </location>
</feature>
<keyword evidence="1" id="KW-1133">Transmembrane helix</keyword>
<comment type="caution">
    <text evidence="2">The sequence shown here is derived from an EMBL/GenBank/DDBJ whole genome shotgun (WGS) entry which is preliminary data.</text>
</comment>
<keyword evidence="1" id="KW-0472">Membrane</keyword>
<gene>
    <name evidence="2" type="ORF">JZ751_009476</name>
</gene>
<proteinExistence type="predicted"/>
<accession>A0A8T2NZM1</accession>
<dbReference type="Proteomes" id="UP000824540">
    <property type="component" value="Unassembled WGS sequence"/>
</dbReference>
<dbReference type="EMBL" id="JAFBMS010000018">
    <property type="protein sequence ID" value="KAG9344936.1"/>
    <property type="molecule type" value="Genomic_DNA"/>
</dbReference>
<feature type="transmembrane region" description="Helical" evidence="1">
    <location>
        <begin position="35"/>
        <end position="52"/>
    </location>
</feature>
<keyword evidence="1" id="KW-0812">Transmembrane</keyword>
<organism evidence="2 3">
    <name type="scientific">Albula glossodonta</name>
    <name type="common">roundjaw bonefish</name>
    <dbReference type="NCBI Taxonomy" id="121402"/>
    <lineage>
        <taxon>Eukaryota</taxon>
        <taxon>Metazoa</taxon>
        <taxon>Chordata</taxon>
        <taxon>Craniata</taxon>
        <taxon>Vertebrata</taxon>
        <taxon>Euteleostomi</taxon>
        <taxon>Actinopterygii</taxon>
        <taxon>Neopterygii</taxon>
        <taxon>Teleostei</taxon>
        <taxon>Albuliformes</taxon>
        <taxon>Albulidae</taxon>
        <taxon>Albula</taxon>
    </lineage>
</organism>
<sequence length="156" mass="16297">MAVFSLFTLSLYLFTLLFLLGQTGPLPLWASLTPIMSAAMSDLSIVMVVLSFSPSSHSFPSSPHSLAISNITPHSPSIALSSPSPTLLTFYRSLGVGVTLNQAKYVLAACGASPLAISVCVGLGSVVSAGPAGRLWGAREQMAVTDRNALRQEKGM</sequence>
<evidence type="ECO:0000313" key="3">
    <source>
        <dbReference type="Proteomes" id="UP000824540"/>
    </source>
</evidence>
<evidence type="ECO:0000313" key="2">
    <source>
        <dbReference type="EMBL" id="KAG9344936.1"/>
    </source>
</evidence>
<reference evidence="2" key="1">
    <citation type="thesis" date="2021" institute="BYU ScholarsArchive" country="Provo, UT, USA">
        <title>Applications of and Algorithms for Genome Assembly and Genomic Analyses with an Emphasis on Marine Teleosts.</title>
        <authorList>
            <person name="Pickett B.D."/>
        </authorList>
    </citation>
    <scope>NUCLEOTIDE SEQUENCE</scope>
    <source>
        <strain evidence="2">HI-2016</strain>
    </source>
</reference>
<evidence type="ECO:0000256" key="1">
    <source>
        <dbReference type="SAM" id="Phobius"/>
    </source>
</evidence>
<protein>
    <submittedName>
        <fullName evidence="2">Uncharacterized protein</fullName>
    </submittedName>
</protein>